<proteinExistence type="inferred from homology"/>
<feature type="transmembrane region" description="Helical" evidence="12">
    <location>
        <begin position="50"/>
        <end position="67"/>
    </location>
</feature>
<evidence type="ECO:0000256" key="5">
    <source>
        <dbReference type="ARBA" id="ARBA00022692"/>
    </source>
</evidence>
<evidence type="ECO:0000313" key="14">
    <source>
        <dbReference type="EMBL" id="MBJ7596124.1"/>
    </source>
</evidence>
<keyword evidence="7" id="KW-0915">Sodium</keyword>
<evidence type="ECO:0000256" key="10">
    <source>
        <dbReference type="ARBA" id="ARBA00023201"/>
    </source>
</evidence>
<evidence type="ECO:0000256" key="1">
    <source>
        <dbReference type="ARBA" id="ARBA00004141"/>
    </source>
</evidence>
<dbReference type="GO" id="GO:1902600">
    <property type="term" value="P:proton transmembrane transport"/>
    <property type="evidence" value="ECO:0007669"/>
    <property type="project" value="InterPro"/>
</dbReference>
<keyword evidence="6 12" id="KW-1133">Transmembrane helix</keyword>
<dbReference type="GO" id="GO:0015297">
    <property type="term" value="F:antiporter activity"/>
    <property type="evidence" value="ECO:0007669"/>
    <property type="project" value="UniProtKB-KW"/>
</dbReference>
<accession>A0A934JXW9</accession>
<dbReference type="Gene3D" id="1.20.1530.20">
    <property type="match status" value="1"/>
</dbReference>
<feature type="transmembrane region" description="Helical" evidence="12">
    <location>
        <begin position="263"/>
        <end position="292"/>
    </location>
</feature>
<dbReference type="Proteomes" id="UP000606991">
    <property type="component" value="Unassembled WGS sequence"/>
</dbReference>
<keyword evidence="9 12" id="KW-0472">Membrane</keyword>
<keyword evidence="8" id="KW-0406">Ion transport</keyword>
<feature type="transmembrane region" description="Helical" evidence="12">
    <location>
        <begin position="79"/>
        <end position="106"/>
    </location>
</feature>
<evidence type="ECO:0000256" key="3">
    <source>
        <dbReference type="ARBA" id="ARBA00022448"/>
    </source>
</evidence>
<keyword evidence="5 12" id="KW-0812">Transmembrane</keyword>
<dbReference type="PANTHER" id="PTHR43562:SF3">
    <property type="entry name" value="SODIUM ION_PROTON EXCHANGER (EUROFUNG)"/>
    <property type="match status" value="1"/>
</dbReference>
<dbReference type="GO" id="GO:0016020">
    <property type="term" value="C:membrane"/>
    <property type="evidence" value="ECO:0007669"/>
    <property type="project" value="UniProtKB-SubCell"/>
</dbReference>
<feature type="transmembrane region" description="Helical" evidence="12">
    <location>
        <begin position="112"/>
        <end position="133"/>
    </location>
</feature>
<evidence type="ECO:0000256" key="2">
    <source>
        <dbReference type="ARBA" id="ARBA00005551"/>
    </source>
</evidence>
<evidence type="ECO:0000256" key="6">
    <source>
        <dbReference type="ARBA" id="ARBA00022989"/>
    </source>
</evidence>
<dbReference type="PANTHER" id="PTHR43562">
    <property type="entry name" value="NAPA-TYPE SODIUM/HYDROGEN ANTIPORTER"/>
    <property type="match status" value="1"/>
</dbReference>
<evidence type="ECO:0000256" key="12">
    <source>
        <dbReference type="SAM" id="Phobius"/>
    </source>
</evidence>
<dbReference type="InterPro" id="IPR006153">
    <property type="entry name" value="Cation/H_exchanger_TM"/>
</dbReference>
<feature type="region of interest" description="Disordered" evidence="11">
    <location>
        <begin position="378"/>
        <end position="407"/>
    </location>
</feature>
<feature type="transmembrane region" description="Helical" evidence="12">
    <location>
        <begin position="210"/>
        <end position="243"/>
    </location>
</feature>
<feature type="domain" description="Cation/H+ exchanger transmembrane" evidence="13">
    <location>
        <begin position="14"/>
        <end position="364"/>
    </location>
</feature>
<evidence type="ECO:0000256" key="4">
    <source>
        <dbReference type="ARBA" id="ARBA00022449"/>
    </source>
</evidence>
<evidence type="ECO:0000259" key="13">
    <source>
        <dbReference type="Pfam" id="PF00999"/>
    </source>
</evidence>
<dbReference type="GO" id="GO:0006814">
    <property type="term" value="P:sodium ion transport"/>
    <property type="evidence" value="ECO:0007669"/>
    <property type="project" value="UniProtKB-KW"/>
</dbReference>
<keyword evidence="10" id="KW-0739">Sodium transport</keyword>
<reference evidence="14 15" key="1">
    <citation type="submission" date="2020-10" db="EMBL/GenBank/DDBJ databases">
        <title>Ca. Dormibacterota MAGs.</title>
        <authorList>
            <person name="Montgomery K."/>
        </authorList>
    </citation>
    <scope>NUCLEOTIDE SEQUENCE [LARGE SCALE GENOMIC DNA]</scope>
    <source>
        <strain evidence="14">SC8812_S17_18</strain>
    </source>
</reference>
<comment type="subcellular location">
    <subcellularLocation>
        <location evidence="1">Membrane</location>
        <topology evidence="1">Multi-pass membrane protein</topology>
    </subcellularLocation>
</comment>
<comment type="similarity">
    <text evidence="2">Belongs to the monovalent cation:proton antiporter 2 (CPA2) transporter (TC 2.A.37) family.</text>
</comment>
<evidence type="ECO:0000256" key="9">
    <source>
        <dbReference type="ARBA" id="ARBA00023136"/>
    </source>
</evidence>
<sequence>MNNIYGVAALWIGLAFVASAISPRIGISVALVEILLGVFGGNVLGMATNQWIDFLAGFGSILLTFLAGAEIDPASFRRFLAPSLAIGGIGFALPFAAAWAFALYVFHWQLHASEVAGIALSTTSVAVVYAVMIETGLNKTDLGKLILTACFVCDLGTVLALGVIFANYNALLIAFGVATALVLVLLPRVLRSVIRFLGHGVSEPDVKFVFLLLFGLGALATAARSEAVLPAYLLGLVAAGVFHEDPKLAGRVRGIALSFLTPFFFLKAGTLISLSAVVAGIGSILLFFGVKVGAKVVGVFPATRLFKLHGRQAWYTTMMMSTGLTFGSISALFGYTHGYIDRSQYSVLVTVVVLTALVPTFIAQSVFRAKETELLHGQSAPSFSGRPRSQEEPDQALGAAVQERAAP</sequence>
<evidence type="ECO:0000256" key="8">
    <source>
        <dbReference type="ARBA" id="ARBA00023065"/>
    </source>
</evidence>
<evidence type="ECO:0000256" key="11">
    <source>
        <dbReference type="SAM" id="MobiDB-lite"/>
    </source>
</evidence>
<dbReference type="InterPro" id="IPR038770">
    <property type="entry name" value="Na+/solute_symporter_sf"/>
</dbReference>
<evidence type="ECO:0000313" key="15">
    <source>
        <dbReference type="Proteomes" id="UP000606991"/>
    </source>
</evidence>
<dbReference type="AlphaFoldDB" id="A0A934JXW9"/>
<feature type="transmembrane region" description="Helical" evidence="12">
    <location>
        <begin position="171"/>
        <end position="190"/>
    </location>
</feature>
<keyword evidence="3" id="KW-0813">Transport</keyword>
<dbReference type="Pfam" id="PF00999">
    <property type="entry name" value="Na_H_Exchanger"/>
    <property type="match status" value="1"/>
</dbReference>
<evidence type="ECO:0000256" key="7">
    <source>
        <dbReference type="ARBA" id="ARBA00023053"/>
    </source>
</evidence>
<name>A0A934JXW9_9BACT</name>
<gene>
    <name evidence="14" type="ORF">JF886_14940</name>
</gene>
<organism evidence="14 15">
    <name type="scientific">Candidatus Aeolococcus gillhamiae</name>
    <dbReference type="NCBI Taxonomy" id="3127015"/>
    <lineage>
        <taxon>Bacteria</taxon>
        <taxon>Bacillati</taxon>
        <taxon>Candidatus Dormiibacterota</taxon>
        <taxon>Candidatus Dormibacteria</taxon>
        <taxon>Candidatus Aeolococcales</taxon>
        <taxon>Candidatus Aeolococcaceae</taxon>
        <taxon>Candidatus Aeolococcus</taxon>
    </lineage>
</organism>
<comment type="caution">
    <text evidence="14">The sequence shown here is derived from an EMBL/GenBank/DDBJ whole genome shotgun (WGS) entry which is preliminary data.</text>
</comment>
<dbReference type="EMBL" id="JAEKNS010000147">
    <property type="protein sequence ID" value="MBJ7596124.1"/>
    <property type="molecule type" value="Genomic_DNA"/>
</dbReference>
<keyword evidence="4" id="KW-0050">Antiport</keyword>
<feature type="transmembrane region" description="Helical" evidence="12">
    <location>
        <begin position="345"/>
        <end position="367"/>
    </location>
</feature>
<protein>
    <submittedName>
        <fullName evidence="14">Cation:proton antiporter</fullName>
    </submittedName>
</protein>
<feature type="transmembrane region" description="Helical" evidence="12">
    <location>
        <begin position="313"/>
        <end position="333"/>
    </location>
</feature>